<dbReference type="EMBL" id="BMSJ01000007">
    <property type="protein sequence ID" value="GGR33814.1"/>
    <property type="molecule type" value="Genomic_DNA"/>
</dbReference>
<evidence type="ECO:0000256" key="2">
    <source>
        <dbReference type="SAM" id="Phobius"/>
    </source>
</evidence>
<evidence type="ECO:0000313" key="5">
    <source>
        <dbReference type="Proteomes" id="UP000326029"/>
    </source>
</evidence>
<feature type="transmembrane region" description="Helical" evidence="2">
    <location>
        <begin position="14"/>
        <end position="35"/>
    </location>
</feature>
<gene>
    <name evidence="4" type="ORF">CP977_18265</name>
    <name evidence="3" type="ORF">GCM10010497_40790</name>
</gene>
<feature type="compositionally biased region" description="Basic and acidic residues" evidence="1">
    <location>
        <begin position="249"/>
        <end position="260"/>
    </location>
</feature>
<evidence type="ECO:0000313" key="3">
    <source>
        <dbReference type="EMBL" id="GGR33814.1"/>
    </source>
</evidence>
<keyword evidence="5" id="KW-1185">Reference proteome</keyword>
<keyword evidence="2" id="KW-0472">Membrane</keyword>
<evidence type="ECO:0000256" key="1">
    <source>
        <dbReference type="SAM" id="MobiDB-lite"/>
    </source>
</evidence>
<keyword evidence="2" id="KW-1133">Transmembrane helix</keyword>
<reference evidence="3" key="3">
    <citation type="submission" date="2023-08" db="EMBL/GenBank/DDBJ databases">
        <authorList>
            <person name="Sun Q."/>
            <person name="Ohkuma M."/>
        </authorList>
    </citation>
    <scope>NUCLEOTIDE SEQUENCE</scope>
    <source>
        <strain evidence="3">JCM 4205</strain>
    </source>
</reference>
<feature type="region of interest" description="Disordered" evidence="1">
    <location>
        <begin position="244"/>
        <end position="328"/>
    </location>
</feature>
<keyword evidence="2" id="KW-0812">Transmembrane</keyword>
<accession>A0AAV4KN64</accession>
<sequence>MSATGKELSRLQKIVLGAAFVPMLATGGAGGYGTFTNIKTAFGSGTAVGAVAAGEGATAVLAIVLLGLTLLGQSSPKVIRAGLWALPAAASAMSVTAAKTPGEMVIYALTPMGMTASAEGAAFLARRIVVYRDGRDAESEARAAAIVQALAYHRARAANHPDEKVRAKSERTSWKLARKVGAGDLALGDRLLDVQRQRVTDGADAALADMFGAPTALALAAGPVDAPTGLTVDLEVDRPIRPVDSQNLEESKQSHTERSTPDLPVRALEPAPVDPGPVKREEPAPPVPEEPTGRAVVRVVAAEQAPRRRATGRVPAAAKSSQPRRTKDELLLEARQLTEAWSVDQLTADGIRKALRTSTEKGRWLRDTLKGERSEAA</sequence>
<dbReference type="Proteomes" id="UP000326029">
    <property type="component" value="Chromosome"/>
</dbReference>
<feature type="transmembrane region" description="Helical" evidence="2">
    <location>
        <begin position="47"/>
        <end position="71"/>
    </location>
</feature>
<dbReference type="AlphaFoldDB" id="A0AAV4KN64"/>
<reference evidence="4 5" key="2">
    <citation type="submission" date="2017-09" db="EMBL/GenBank/DDBJ databases">
        <authorList>
            <person name="Lee N."/>
            <person name="Cho B.-K."/>
        </authorList>
    </citation>
    <scope>NUCLEOTIDE SEQUENCE [LARGE SCALE GENOMIC DNA]</scope>
    <source>
        <strain evidence="4 5">ATCC 19740</strain>
    </source>
</reference>
<dbReference type="Proteomes" id="UP000642014">
    <property type="component" value="Unassembled WGS sequence"/>
</dbReference>
<name>A0AAV4KN64_9ACTN</name>
<evidence type="ECO:0000313" key="6">
    <source>
        <dbReference type="Proteomes" id="UP000642014"/>
    </source>
</evidence>
<dbReference type="EMBL" id="CP023693">
    <property type="protein sequence ID" value="QEV33876.1"/>
    <property type="molecule type" value="Genomic_DNA"/>
</dbReference>
<dbReference type="GeneID" id="95455711"/>
<proteinExistence type="predicted"/>
<evidence type="ECO:0000313" key="4">
    <source>
        <dbReference type="EMBL" id="QEV33876.1"/>
    </source>
</evidence>
<organism evidence="3 6">
    <name type="scientific">Streptomyces cinereoruber</name>
    <dbReference type="NCBI Taxonomy" id="67260"/>
    <lineage>
        <taxon>Bacteria</taxon>
        <taxon>Bacillati</taxon>
        <taxon>Actinomycetota</taxon>
        <taxon>Actinomycetes</taxon>
        <taxon>Kitasatosporales</taxon>
        <taxon>Streptomycetaceae</taxon>
        <taxon>Streptomyces</taxon>
    </lineage>
</organism>
<dbReference type="RefSeq" id="WP_152370488.1">
    <property type="nucleotide sequence ID" value="NZ_BMSJ01000007.1"/>
</dbReference>
<feature type="compositionally biased region" description="Low complexity" evidence="1">
    <location>
        <begin position="294"/>
        <end position="304"/>
    </location>
</feature>
<protein>
    <submittedName>
        <fullName evidence="4">Conjugal transfer protein</fullName>
    </submittedName>
</protein>
<reference evidence="3 6" key="1">
    <citation type="journal article" date="2014" name="Int. J. Syst. Evol. Microbiol.">
        <title>Complete genome sequence of Corynebacterium casei LMG S-19264T (=DSM 44701T), isolated from a smear-ripened cheese.</title>
        <authorList>
            <consortium name="US DOE Joint Genome Institute (JGI-PGF)"/>
            <person name="Walter F."/>
            <person name="Albersmeier A."/>
            <person name="Kalinowski J."/>
            <person name="Ruckert C."/>
        </authorList>
    </citation>
    <scope>NUCLEOTIDE SEQUENCE [LARGE SCALE GENOMIC DNA]</scope>
    <source>
        <strain evidence="3 6">JCM 4205</strain>
    </source>
</reference>